<name>A0AA96LIU0_9BACL</name>
<dbReference type="GO" id="GO:0008237">
    <property type="term" value="F:metallopeptidase activity"/>
    <property type="evidence" value="ECO:0007669"/>
    <property type="project" value="UniProtKB-KW"/>
</dbReference>
<feature type="transmembrane region" description="Helical" evidence="1">
    <location>
        <begin position="99"/>
        <end position="117"/>
    </location>
</feature>
<feature type="transmembrane region" description="Helical" evidence="1">
    <location>
        <begin position="179"/>
        <end position="199"/>
    </location>
</feature>
<protein>
    <submittedName>
        <fullName evidence="3">CPBP family intramembrane metalloprotease</fullName>
        <ecNumber evidence="3">3.4.-.-</ecNumber>
    </submittedName>
</protein>
<feature type="transmembrane region" description="Helical" evidence="1">
    <location>
        <begin position="63"/>
        <end position="87"/>
    </location>
</feature>
<keyword evidence="3" id="KW-0645">Protease</keyword>
<dbReference type="RefSeq" id="WP_314796148.1">
    <property type="nucleotide sequence ID" value="NZ_CP130319.1"/>
</dbReference>
<feature type="transmembrane region" description="Helical" evidence="1">
    <location>
        <begin position="23"/>
        <end position="42"/>
    </location>
</feature>
<evidence type="ECO:0000313" key="3">
    <source>
        <dbReference type="EMBL" id="WNR42587.1"/>
    </source>
</evidence>
<dbReference type="GO" id="GO:0080120">
    <property type="term" value="P:CAAX-box protein maturation"/>
    <property type="evidence" value="ECO:0007669"/>
    <property type="project" value="UniProtKB-ARBA"/>
</dbReference>
<proteinExistence type="predicted"/>
<keyword evidence="1" id="KW-0812">Transmembrane</keyword>
<keyword evidence="1" id="KW-0472">Membrane</keyword>
<keyword evidence="3" id="KW-0482">Metalloprotease</keyword>
<evidence type="ECO:0000259" key="2">
    <source>
        <dbReference type="Pfam" id="PF02517"/>
    </source>
</evidence>
<dbReference type="EC" id="3.4.-.-" evidence="3"/>
<keyword evidence="3" id="KW-0378">Hydrolase</keyword>
<dbReference type="KEGG" id="proo:MJB10_15815"/>
<gene>
    <name evidence="3" type="ORF">MJB10_15815</name>
</gene>
<dbReference type="InterPro" id="IPR003675">
    <property type="entry name" value="Rce1/LyrA-like_dom"/>
</dbReference>
<feature type="domain" description="CAAX prenyl protease 2/Lysostaphin resistance protein A-like" evidence="2">
    <location>
        <begin position="100"/>
        <end position="192"/>
    </location>
</feature>
<dbReference type="PANTHER" id="PTHR39430">
    <property type="entry name" value="MEMBRANE-ASSOCIATED PROTEASE-RELATED"/>
    <property type="match status" value="1"/>
</dbReference>
<keyword evidence="4" id="KW-1185">Reference proteome</keyword>
<evidence type="ECO:0000256" key="1">
    <source>
        <dbReference type="SAM" id="Phobius"/>
    </source>
</evidence>
<organism evidence="3 4">
    <name type="scientific">Paenibacillus roseopurpureus</name>
    <dbReference type="NCBI Taxonomy" id="2918901"/>
    <lineage>
        <taxon>Bacteria</taxon>
        <taxon>Bacillati</taxon>
        <taxon>Bacillota</taxon>
        <taxon>Bacilli</taxon>
        <taxon>Bacillales</taxon>
        <taxon>Paenibacillaceae</taxon>
        <taxon>Paenibacillus</taxon>
    </lineage>
</organism>
<dbReference type="GO" id="GO:0004175">
    <property type="term" value="F:endopeptidase activity"/>
    <property type="evidence" value="ECO:0007669"/>
    <property type="project" value="UniProtKB-ARBA"/>
</dbReference>
<feature type="transmembrane region" description="Helical" evidence="1">
    <location>
        <begin position="153"/>
        <end position="172"/>
    </location>
</feature>
<reference evidence="3" key="1">
    <citation type="submission" date="2022-02" db="EMBL/GenBank/DDBJ databases">
        <title>Paenibacillus sp. MBLB1832 Whole Genome Shotgun Sequencing.</title>
        <authorList>
            <person name="Hwang C.Y."/>
            <person name="Cho E.-S."/>
            <person name="Seo M.-J."/>
        </authorList>
    </citation>
    <scope>NUCLEOTIDE SEQUENCE</scope>
    <source>
        <strain evidence="3">MBLB1832</strain>
    </source>
</reference>
<evidence type="ECO:0000313" key="4">
    <source>
        <dbReference type="Proteomes" id="UP001304650"/>
    </source>
</evidence>
<dbReference type="EMBL" id="CP130319">
    <property type="protein sequence ID" value="WNR42587.1"/>
    <property type="molecule type" value="Genomic_DNA"/>
</dbReference>
<keyword evidence="1" id="KW-1133">Transmembrane helix</keyword>
<accession>A0AA96LIU0</accession>
<feature type="transmembrane region" description="Helical" evidence="1">
    <location>
        <begin position="229"/>
        <end position="248"/>
    </location>
</feature>
<sequence length="273" mass="29777">MQPDLIESMNAISKDPFFMKAALWAQIVGFISGVLLSFYVFERKKGWKLGFGSRGFLRKGGEGLAWGAGLITLSGICIWLFGGILIVETHWSSSTAYEIGAGLLLFIGVALNEELFARGYLQGLLKHQYGVKTAVTVSTLIFAFLHSFNPGMWSSPIPFINLVLAGLLLGLSREFTDSLWMPVGLHFAWNFMQGCVFGFDVSGIEMSSLIKTTTQGADLISGGRFGAEGSVVTSFILVLGLIMIYNYYQTRSAIQRMGRAPAGHEGGHNHESI</sequence>
<dbReference type="Pfam" id="PF02517">
    <property type="entry name" value="Rce1-like"/>
    <property type="match status" value="1"/>
</dbReference>
<feature type="transmembrane region" description="Helical" evidence="1">
    <location>
        <begin position="129"/>
        <end position="147"/>
    </location>
</feature>
<dbReference type="PANTHER" id="PTHR39430:SF1">
    <property type="entry name" value="PROTEASE"/>
    <property type="match status" value="1"/>
</dbReference>
<dbReference type="AlphaFoldDB" id="A0AA96LIU0"/>
<dbReference type="Proteomes" id="UP001304650">
    <property type="component" value="Chromosome"/>
</dbReference>